<dbReference type="InterPro" id="IPR003439">
    <property type="entry name" value="ABC_transporter-like_ATP-bd"/>
</dbReference>
<name>A0A0R2H677_WEIVI</name>
<dbReference type="InterPro" id="IPR015860">
    <property type="entry name" value="ABC_transpr_TagH-like"/>
</dbReference>
<dbReference type="SMART" id="SM00382">
    <property type="entry name" value="AAA"/>
    <property type="match status" value="1"/>
</dbReference>
<feature type="domain" description="ABC transporter" evidence="7">
    <location>
        <begin position="36"/>
        <end position="254"/>
    </location>
</feature>
<dbReference type="PROSITE" id="PS00211">
    <property type="entry name" value="ABC_TRANSPORTER_1"/>
    <property type="match status" value="1"/>
</dbReference>
<comment type="similarity">
    <text evidence="1">Belongs to the ABC transporter superfamily.</text>
</comment>
<dbReference type="EMBL" id="JQBM01000001">
    <property type="protein sequence ID" value="KRN47110.1"/>
    <property type="molecule type" value="Genomic_DNA"/>
</dbReference>
<evidence type="ECO:0000259" key="7">
    <source>
        <dbReference type="PROSITE" id="PS50893"/>
    </source>
</evidence>
<protein>
    <submittedName>
        <fullName evidence="8">ABC superfamily ATP binding cassette transporter, ABC protein</fullName>
    </submittedName>
</protein>
<gene>
    <name evidence="8" type="ORF">IV50_GL000380</name>
</gene>
<proteinExistence type="inferred from homology"/>
<dbReference type="PANTHER" id="PTHR46743:SF2">
    <property type="entry name" value="TEICHOIC ACIDS EXPORT ATP-BINDING PROTEIN TAGH"/>
    <property type="match status" value="1"/>
</dbReference>
<dbReference type="Gene3D" id="3.40.50.300">
    <property type="entry name" value="P-loop containing nucleotide triphosphate hydrolases"/>
    <property type="match status" value="1"/>
</dbReference>
<evidence type="ECO:0000313" key="8">
    <source>
        <dbReference type="EMBL" id="KRN47110.1"/>
    </source>
</evidence>
<feature type="region of interest" description="Disordered" evidence="5">
    <location>
        <begin position="361"/>
        <end position="386"/>
    </location>
</feature>
<dbReference type="GO" id="GO:0005524">
    <property type="term" value="F:ATP binding"/>
    <property type="evidence" value="ECO:0007669"/>
    <property type="project" value="UniProtKB-KW"/>
</dbReference>
<evidence type="ECO:0000256" key="2">
    <source>
        <dbReference type="ARBA" id="ARBA00022448"/>
    </source>
</evidence>
<reference evidence="8 9" key="1">
    <citation type="journal article" date="2015" name="Genome Announc.">
        <title>Expanding the biotechnology potential of lactobacilli through comparative genomics of 213 strains and associated genera.</title>
        <authorList>
            <person name="Sun Z."/>
            <person name="Harris H.M."/>
            <person name="McCann A."/>
            <person name="Guo C."/>
            <person name="Argimon S."/>
            <person name="Zhang W."/>
            <person name="Yang X."/>
            <person name="Jeffery I.B."/>
            <person name="Cooney J.C."/>
            <person name="Kagawa T.F."/>
            <person name="Liu W."/>
            <person name="Song Y."/>
            <person name="Salvetti E."/>
            <person name="Wrobel A."/>
            <person name="Rasinkangas P."/>
            <person name="Parkhill J."/>
            <person name="Rea M.C."/>
            <person name="O'Sullivan O."/>
            <person name="Ritari J."/>
            <person name="Douillard F.P."/>
            <person name="Paul Ross R."/>
            <person name="Yang R."/>
            <person name="Briner A.E."/>
            <person name="Felis G.E."/>
            <person name="de Vos W.M."/>
            <person name="Barrangou R."/>
            <person name="Klaenhammer T.R."/>
            <person name="Caufield P.W."/>
            <person name="Cui Y."/>
            <person name="Zhang H."/>
            <person name="O'Toole P.W."/>
        </authorList>
    </citation>
    <scope>NUCLEOTIDE SEQUENCE [LARGE SCALE GENOMIC DNA]</scope>
    <source>
        <strain evidence="8 9">DSM 20410</strain>
    </source>
</reference>
<evidence type="ECO:0000256" key="6">
    <source>
        <dbReference type="SAM" id="Phobius"/>
    </source>
</evidence>
<comment type="caution">
    <text evidence="8">The sequence shown here is derived from an EMBL/GenBank/DDBJ whole genome shotgun (WGS) entry which is preliminary data.</text>
</comment>
<dbReference type="RefSeq" id="WP_082626033.1">
    <property type="nucleotide sequence ID" value="NZ_BJLU01000003.1"/>
</dbReference>
<dbReference type="GO" id="GO:0016020">
    <property type="term" value="C:membrane"/>
    <property type="evidence" value="ECO:0007669"/>
    <property type="project" value="InterPro"/>
</dbReference>
<feature type="transmembrane region" description="Helical" evidence="6">
    <location>
        <begin position="315"/>
        <end position="333"/>
    </location>
</feature>
<dbReference type="PROSITE" id="PS50893">
    <property type="entry name" value="ABC_TRANSPORTER_2"/>
    <property type="match status" value="1"/>
</dbReference>
<dbReference type="AlphaFoldDB" id="A0A0R2H677"/>
<dbReference type="CDD" id="cd03220">
    <property type="entry name" value="ABC_KpsT_Wzt"/>
    <property type="match status" value="1"/>
</dbReference>
<dbReference type="Proteomes" id="UP000051992">
    <property type="component" value="Unassembled WGS sequence"/>
</dbReference>
<keyword evidence="6" id="KW-0472">Membrane</keyword>
<keyword evidence="9" id="KW-1185">Reference proteome</keyword>
<keyword evidence="6" id="KW-1133">Transmembrane helix</keyword>
<dbReference type="InterPro" id="IPR027417">
    <property type="entry name" value="P-loop_NTPase"/>
</dbReference>
<dbReference type="InterPro" id="IPR003593">
    <property type="entry name" value="AAA+_ATPase"/>
</dbReference>
<keyword evidence="6" id="KW-0812">Transmembrane</keyword>
<organism evidence="8 9">
    <name type="scientific">Weissella viridescens</name>
    <name type="common">Lactobacillus viridescens</name>
    <dbReference type="NCBI Taxonomy" id="1629"/>
    <lineage>
        <taxon>Bacteria</taxon>
        <taxon>Bacillati</taxon>
        <taxon>Bacillota</taxon>
        <taxon>Bacilli</taxon>
        <taxon>Lactobacillales</taxon>
        <taxon>Lactobacillaceae</taxon>
        <taxon>Weissella</taxon>
    </lineage>
</organism>
<feature type="compositionally biased region" description="Basic and acidic residues" evidence="5">
    <location>
        <begin position="361"/>
        <end position="372"/>
    </location>
</feature>
<evidence type="ECO:0000313" key="9">
    <source>
        <dbReference type="Proteomes" id="UP000051992"/>
    </source>
</evidence>
<accession>A0A0R2H677</accession>
<keyword evidence="3" id="KW-0547">Nucleotide-binding</keyword>
<dbReference type="GO" id="GO:0016887">
    <property type="term" value="F:ATP hydrolysis activity"/>
    <property type="evidence" value="ECO:0007669"/>
    <property type="project" value="InterPro"/>
</dbReference>
<evidence type="ECO:0000256" key="1">
    <source>
        <dbReference type="ARBA" id="ARBA00005417"/>
    </source>
</evidence>
<dbReference type="InterPro" id="IPR017871">
    <property type="entry name" value="ABC_transporter-like_CS"/>
</dbReference>
<sequence>MDEWRATVTDSDKKIKVQASFVTKRYEMAPTNADKMKAALSNKTFPSFWALRGVSFTAYEGETIAVVGTNGSGKSTLMKVMSGIIPATSGEMKVNGAVSLIAINAGLRGNMSGRENIRLKGLMMGMSNQEIDQKMDDIIAFSELGDFIDQQVKNYSSGMKSKLGFSISVHADPDILIIDEALSVGDATFNRKSLEKIREFQAQGKTIFFVSHDLQQVREMADRVLWLHFGKVRMFGPTNEVMDHYDEFVNEYKQLSQSEQAQYRNELRDAQEQFTLDDLYHETVSDVASTQQAKQLKKEIYYEQHPSKMARWEKWIIVVLACLMILVGDKIALNLGFKTIVEKPATLVTGWTPKKLHALDERHAKETKEKAALHKQQQNGKRKESE</sequence>
<evidence type="ECO:0000256" key="4">
    <source>
        <dbReference type="ARBA" id="ARBA00022840"/>
    </source>
</evidence>
<keyword evidence="4" id="KW-0067">ATP-binding</keyword>
<dbReference type="GO" id="GO:0140359">
    <property type="term" value="F:ABC-type transporter activity"/>
    <property type="evidence" value="ECO:0007669"/>
    <property type="project" value="InterPro"/>
</dbReference>
<dbReference type="OrthoDB" id="9778870at2"/>
<dbReference type="PANTHER" id="PTHR46743">
    <property type="entry name" value="TEICHOIC ACIDS EXPORT ATP-BINDING PROTEIN TAGH"/>
    <property type="match status" value="1"/>
</dbReference>
<dbReference type="SUPFAM" id="SSF52540">
    <property type="entry name" value="P-loop containing nucleoside triphosphate hydrolases"/>
    <property type="match status" value="1"/>
</dbReference>
<keyword evidence="2" id="KW-0813">Transport</keyword>
<dbReference type="Pfam" id="PF00005">
    <property type="entry name" value="ABC_tran"/>
    <property type="match status" value="1"/>
</dbReference>
<dbReference type="PATRIC" id="fig|1629.5.peg.384"/>
<dbReference type="InterPro" id="IPR050683">
    <property type="entry name" value="Bact_Polysacc_Export_ATP-bd"/>
</dbReference>
<evidence type="ECO:0000256" key="3">
    <source>
        <dbReference type="ARBA" id="ARBA00022741"/>
    </source>
</evidence>
<evidence type="ECO:0000256" key="5">
    <source>
        <dbReference type="SAM" id="MobiDB-lite"/>
    </source>
</evidence>